<evidence type="ECO:0000259" key="5">
    <source>
        <dbReference type="PROSITE" id="PS51078"/>
    </source>
</evidence>
<comment type="caution">
    <text evidence="6">The sequence shown here is derived from an EMBL/GenBank/DDBJ whole genome shotgun (WGS) entry which is preliminary data.</text>
</comment>
<name>A0ABN2IKJ8_9ACTN</name>
<dbReference type="InterPro" id="IPR036388">
    <property type="entry name" value="WH-like_DNA-bd_sf"/>
</dbReference>
<dbReference type="InterPro" id="IPR029016">
    <property type="entry name" value="GAF-like_dom_sf"/>
</dbReference>
<evidence type="ECO:0000256" key="2">
    <source>
        <dbReference type="ARBA" id="ARBA00023125"/>
    </source>
</evidence>
<dbReference type="SUPFAM" id="SSF46785">
    <property type="entry name" value="Winged helix' DNA-binding domain"/>
    <property type="match status" value="1"/>
</dbReference>
<feature type="domain" description="HTH iclR-type" evidence="4">
    <location>
        <begin position="1"/>
        <end position="63"/>
    </location>
</feature>
<dbReference type="SMART" id="SM00346">
    <property type="entry name" value="HTH_ICLR"/>
    <property type="match status" value="1"/>
</dbReference>
<evidence type="ECO:0000259" key="4">
    <source>
        <dbReference type="PROSITE" id="PS51077"/>
    </source>
</evidence>
<keyword evidence="1" id="KW-0805">Transcription regulation</keyword>
<keyword evidence="3" id="KW-0804">Transcription</keyword>
<dbReference type="PANTHER" id="PTHR30136:SF24">
    <property type="entry name" value="HTH-TYPE TRANSCRIPTIONAL REPRESSOR ALLR"/>
    <property type="match status" value="1"/>
</dbReference>
<accession>A0ABN2IKJ8</accession>
<dbReference type="InterPro" id="IPR014757">
    <property type="entry name" value="Tscrpt_reg_IclR_C"/>
</dbReference>
<evidence type="ECO:0000256" key="3">
    <source>
        <dbReference type="ARBA" id="ARBA00023163"/>
    </source>
</evidence>
<feature type="domain" description="IclR-ED" evidence="5">
    <location>
        <begin position="64"/>
        <end position="249"/>
    </location>
</feature>
<dbReference type="InterPro" id="IPR050707">
    <property type="entry name" value="HTH_MetabolicPath_Reg"/>
</dbReference>
<keyword evidence="2" id="KW-0238">DNA-binding</keyword>
<gene>
    <name evidence="6" type="ORF">GCM10009745_63390</name>
</gene>
<evidence type="ECO:0000313" key="6">
    <source>
        <dbReference type="EMBL" id="GAA1706845.1"/>
    </source>
</evidence>
<dbReference type="Gene3D" id="1.10.10.10">
    <property type="entry name" value="Winged helix-like DNA-binding domain superfamily/Winged helix DNA-binding domain"/>
    <property type="match status" value="1"/>
</dbReference>
<dbReference type="Proteomes" id="UP001500280">
    <property type="component" value="Unassembled WGS sequence"/>
</dbReference>
<dbReference type="Pfam" id="PF01614">
    <property type="entry name" value="IclR_C"/>
    <property type="match status" value="1"/>
</dbReference>
<evidence type="ECO:0000256" key="1">
    <source>
        <dbReference type="ARBA" id="ARBA00023015"/>
    </source>
</evidence>
<protein>
    <submittedName>
        <fullName evidence="6">IclR family transcriptional regulator</fullName>
    </submittedName>
</protein>
<dbReference type="Pfam" id="PF09339">
    <property type="entry name" value="HTH_IclR"/>
    <property type="match status" value="1"/>
</dbReference>
<evidence type="ECO:0000313" key="7">
    <source>
        <dbReference type="Proteomes" id="UP001500280"/>
    </source>
</evidence>
<dbReference type="PANTHER" id="PTHR30136">
    <property type="entry name" value="HELIX-TURN-HELIX TRANSCRIPTIONAL REGULATOR, ICLR FAMILY"/>
    <property type="match status" value="1"/>
</dbReference>
<dbReference type="InterPro" id="IPR036390">
    <property type="entry name" value="WH_DNA-bd_sf"/>
</dbReference>
<organism evidence="6 7">
    <name type="scientific">Kribbella yunnanensis</name>
    <dbReference type="NCBI Taxonomy" id="190194"/>
    <lineage>
        <taxon>Bacteria</taxon>
        <taxon>Bacillati</taxon>
        <taxon>Actinomycetota</taxon>
        <taxon>Actinomycetes</taxon>
        <taxon>Propionibacteriales</taxon>
        <taxon>Kribbellaceae</taxon>
        <taxon>Kribbella</taxon>
    </lineage>
</organism>
<dbReference type="Gene3D" id="3.30.450.40">
    <property type="match status" value="1"/>
</dbReference>
<dbReference type="SUPFAM" id="SSF55781">
    <property type="entry name" value="GAF domain-like"/>
    <property type="match status" value="1"/>
</dbReference>
<dbReference type="RefSeq" id="WP_344160079.1">
    <property type="nucleotide sequence ID" value="NZ_BAAANF010000021.1"/>
</dbReference>
<dbReference type="EMBL" id="BAAANF010000021">
    <property type="protein sequence ID" value="GAA1706845.1"/>
    <property type="molecule type" value="Genomic_DNA"/>
</dbReference>
<reference evidence="6 7" key="1">
    <citation type="journal article" date="2019" name="Int. J. Syst. Evol. Microbiol.">
        <title>The Global Catalogue of Microorganisms (GCM) 10K type strain sequencing project: providing services to taxonomists for standard genome sequencing and annotation.</title>
        <authorList>
            <consortium name="The Broad Institute Genomics Platform"/>
            <consortium name="The Broad Institute Genome Sequencing Center for Infectious Disease"/>
            <person name="Wu L."/>
            <person name="Ma J."/>
        </authorList>
    </citation>
    <scope>NUCLEOTIDE SEQUENCE [LARGE SCALE GENOMIC DNA]</scope>
    <source>
        <strain evidence="6 7">JCM 14307</strain>
    </source>
</reference>
<keyword evidence="7" id="KW-1185">Reference proteome</keyword>
<sequence>MPSIARASVILDTIAESRRPLSLSELSERLGIPRSSVHRVVRTLEEELFVVRSQSGVGFSLGPGLLKFGMNSHLRLLAANRQSLLALAREVQENVDLAVFSGREIVVADQIVSPARMKGVTKVGQSFSLHASCIGKALLAQLPQTRVDELLRLQPMKRFTERTVTERAALDEELEAVRATGLAFDFQEHDEGISAVATGMVGPTGARQAVAVVMSSRDLPGKWDAVLAGLARINPVIDTAAAAARRPPR</sequence>
<proteinExistence type="predicted"/>
<dbReference type="PROSITE" id="PS51078">
    <property type="entry name" value="ICLR_ED"/>
    <property type="match status" value="1"/>
</dbReference>
<dbReference type="InterPro" id="IPR005471">
    <property type="entry name" value="Tscrpt_reg_IclR_N"/>
</dbReference>
<dbReference type="PROSITE" id="PS51077">
    <property type="entry name" value="HTH_ICLR"/>
    <property type="match status" value="1"/>
</dbReference>